<feature type="domain" description="Glycosyltransferase 2-like" evidence="1">
    <location>
        <begin position="24"/>
        <end position="188"/>
    </location>
</feature>
<dbReference type="EMBL" id="PEZN01000004">
    <property type="protein sequence ID" value="PIS13133.1"/>
    <property type="molecule type" value="Genomic_DNA"/>
</dbReference>
<dbReference type="Proteomes" id="UP000230787">
    <property type="component" value="Unassembled WGS sequence"/>
</dbReference>
<name>A0A2H0WKC2_UNCKA</name>
<dbReference type="Pfam" id="PF00535">
    <property type="entry name" value="Glycos_transf_2"/>
    <property type="match status" value="1"/>
</dbReference>
<evidence type="ECO:0000259" key="1">
    <source>
        <dbReference type="Pfam" id="PF00535"/>
    </source>
</evidence>
<proteinExistence type="predicted"/>
<dbReference type="SUPFAM" id="SSF53448">
    <property type="entry name" value="Nucleotide-diphospho-sugar transferases"/>
    <property type="match status" value="1"/>
</dbReference>
<organism evidence="2 3">
    <name type="scientific">candidate division WWE3 bacterium CG09_land_8_20_14_0_10_39_24</name>
    <dbReference type="NCBI Taxonomy" id="1975088"/>
    <lineage>
        <taxon>Bacteria</taxon>
        <taxon>Katanobacteria</taxon>
    </lineage>
</organism>
<accession>A0A2H0WKC2</accession>
<sequence>MYERKGLRDNCKQQVNTNMKTLTLIIPLYDEEKRIGETIKALNNFVPPNNLILSKIIFVNDGSTDKTVRILEEADIKYPADILSYKTNRGRGFALKMGVKRADSDYIMYIDGDYSIPLDNLKGFNKYMQKGVDVIIGSKKLKNTKCLVKRSFVREFIGTGHTFIFNAVLGVGVKDYQGGFKVFTREIALTVFPKLRQERWGMDAELLYVAKNMGFEIKELPIIWSHVSKSSKVNLARDVLRALQDVSAIKISGILGKYTPDFYEGQLIPRIRLIPAI</sequence>
<dbReference type="GO" id="GO:0006487">
    <property type="term" value="P:protein N-linked glycosylation"/>
    <property type="evidence" value="ECO:0007669"/>
    <property type="project" value="TreeGrafter"/>
</dbReference>
<dbReference type="AlphaFoldDB" id="A0A2H0WKC2"/>
<comment type="caution">
    <text evidence="2">The sequence shown here is derived from an EMBL/GenBank/DDBJ whole genome shotgun (WGS) entry which is preliminary data.</text>
</comment>
<dbReference type="PANTHER" id="PTHR10859:SF91">
    <property type="entry name" value="DOLICHYL-PHOSPHATE BETA-GLUCOSYLTRANSFERASE"/>
    <property type="match status" value="1"/>
</dbReference>
<protein>
    <recommendedName>
        <fullName evidence="1">Glycosyltransferase 2-like domain-containing protein</fullName>
    </recommendedName>
</protein>
<evidence type="ECO:0000313" key="3">
    <source>
        <dbReference type="Proteomes" id="UP000230787"/>
    </source>
</evidence>
<dbReference type="InterPro" id="IPR001173">
    <property type="entry name" value="Glyco_trans_2-like"/>
</dbReference>
<gene>
    <name evidence="2" type="ORF">COT69_00225</name>
</gene>
<dbReference type="PANTHER" id="PTHR10859">
    <property type="entry name" value="GLYCOSYL TRANSFERASE"/>
    <property type="match status" value="1"/>
</dbReference>
<reference evidence="3" key="1">
    <citation type="submission" date="2017-09" db="EMBL/GenBank/DDBJ databases">
        <title>Depth-based differentiation of microbial function through sediment-hosted aquifers and enrichment of novel symbionts in the deep terrestrial subsurface.</title>
        <authorList>
            <person name="Probst A.J."/>
            <person name="Ladd B."/>
            <person name="Jarett J.K."/>
            <person name="Geller-Mcgrath D.E."/>
            <person name="Sieber C.M.K."/>
            <person name="Emerson J.B."/>
            <person name="Anantharaman K."/>
            <person name="Thomas B.C."/>
            <person name="Malmstrom R."/>
            <person name="Stieglmeier M."/>
            <person name="Klingl A."/>
            <person name="Woyke T."/>
            <person name="Ryan C.M."/>
            <person name="Banfield J.F."/>
        </authorList>
    </citation>
    <scope>NUCLEOTIDE SEQUENCE [LARGE SCALE GENOMIC DNA]</scope>
</reference>
<evidence type="ECO:0000313" key="2">
    <source>
        <dbReference type="EMBL" id="PIS13133.1"/>
    </source>
</evidence>
<dbReference type="Gene3D" id="3.90.550.10">
    <property type="entry name" value="Spore Coat Polysaccharide Biosynthesis Protein SpsA, Chain A"/>
    <property type="match status" value="1"/>
</dbReference>
<dbReference type="InterPro" id="IPR029044">
    <property type="entry name" value="Nucleotide-diphossugar_trans"/>
</dbReference>